<name>C4XKQ6_SOLM1</name>
<dbReference type="AlphaFoldDB" id="C4XKQ6"/>
<dbReference type="InterPro" id="IPR011006">
    <property type="entry name" value="CheY-like_superfamily"/>
</dbReference>
<keyword evidence="1" id="KW-0597">Phosphoprotein</keyword>
<dbReference type="Pfam" id="PF00072">
    <property type="entry name" value="Response_reg"/>
    <property type="match status" value="1"/>
</dbReference>
<dbReference type="HOGENOM" id="CLU_000445_69_12_7"/>
<gene>
    <name evidence="3" type="primary">cheY</name>
    <name evidence="3" type="ordered locus">DMR_09560</name>
</gene>
<accession>C4XKQ6</accession>
<dbReference type="Gene3D" id="3.40.50.2300">
    <property type="match status" value="1"/>
</dbReference>
<dbReference type="InterPro" id="IPR052048">
    <property type="entry name" value="ST_Response_Regulator"/>
</dbReference>
<dbReference type="RefSeq" id="WP_012750518.1">
    <property type="nucleotide sequence ID" value="NC_012796.1"/>
</dbReference>
<dbReference type="SUPFAM" id="SSF52172">
    <property type="entry name" value="CheY-like"/>
    <property type="match status" value="1"/>
</dbReference>
<evidence type="ECO:0000313" key="3">
    <source>
        <dbReference type="EMBL" id="BAH74447.1"/>
    </source>
</evidence>
<feature type="modified residue" description="4-aspartylphosphate" evidence="1">
    <location>
        <position position="66"/>
    </location>
</feature>
<proteinExistence type="predicted"/>
<dbReference type="PROSITE" id="PS50110">
    <property type="entry name" value="RESPONSE_REGULATORY"/>
    <property type="match status" value="1"/>
</dbReference>
<reference evidence="3 4" key="1">
    <citation type="journal article" date="2009" name="Genome Res.">
        <title>Whole genome sequence of Desulfovibrio magneticus strain RS-1 revealed common gene clusters in magnetotactic bacteria.</title>
        <authorList>
            <person name="Nakazawa H."/>
            <person name="Arakaki A."/>
            <person name="Narita-Yamada S."/>
            <person name="Yashiro I."/>
            <person name="Jinno K."/>
            <person name="Aoki N."/>
            <person name="Tsuruyama A."/>
            <person name="Okamura Y."/>
            <person name="Tanikawa S."/>
            <person name="Fujita N."/>
            <person name="Takeyama H."/>
            <person name="Matsunaga T."/>
        </authorList>
    </citation>
    <scope>NUCLEOTIDE SEQUENCE [LARGE SCALE GENOMIC DNA]</scope>
    <source>
        <strain evidence="4">ATCC 700980 / DSM 13731 / RS-1</strain>
    </source>
</reference>
<dbReference type="PANTHER" id="PTHR43228">
    <property type="entry name" value="TWO-COMPONENT RESPONSE REGULATOR"/>
    <property type="match status" value="1"/>
</dbReference>
<organism evidence="3 4">
    <name type="scientific">Solidesulfovibrio magneticus (strain ATCC 700980 / DSM 13731 / RS-1)</name>
    <name type="common">Desulfovibrio magneticus</name>
    <dbReference type="NCBI Taxonomy" id="573370"/>
    <lineage>
        <taxon>Bacteria</taxon>
        <taxon>Pseudomonadati</taxon>
        <taxon>Thermodesulfobacteriota</taxon>
        <taxon>Desulfovibrionia</taxon>
        <taxon>Desulfovibrionales</taxon>
        <taxon>Desulfovibrionaceae</taxon>
        <taxon>Solidesulfovibrio</taxon>
    </lineage>
</organism>
<dbReference type="OrthoDB" id="5456285at2"/>
<dbReference type="eggNOG" id="COG0745">
    <property type="taxonomic scope" value="Bacteria"/>
</dbReference>
<protein>
    <submittedName>
        <fullName evidence="3">Chemotaxis protein CheY</fullName>
    </submittedName>
</protein>
<dbReference type="PANTHER" id="PTHR43228:SF1">
    <property type="entry name" value="TWO-COMPONENT RESPONSE REGULATOR ARR22"/>
    <property type="match status" value="1"/>
</dbReference>
<dbReference type="EMBL" id="AP010904">
    <property type="protein sequence ID" value="BAH74447.1"/>
    <property type="molecule type" value="Genomic_DNA"/>
</dbReference>
<dbReference type="STRING" id="573370.DMR_09560"/>
<evidence type="ECO:0000259" key="2">
    <source>
        <dbReference type="PROSITE" id="PS50110"/>
    </source>
</evidence>
<evidence type="ECO:0000313" key="4">
    <source>
        <dbReference type="Proteomes" id="UP000009071"/>
    </source>
</evidence>
<keyword evidence="4" id="KW-1185">Reference proteome</keyword>
<dbReference type="KEGG" id="dma:DMR_09560"/>
<evidence type="ECO:0000256" key="1">
    <source>
        <dbReference type="PROSITE-ProRule" id="PRU00169"/>
    </source>
</evidence>
<dbReference type="Proteomes" id="UP000009071">
    <property type="component" value="Chromosome"/>
</dbReference>
<dbReference type="GO" id="GO:0000160">
    <property type="term" value="P:phosphorelay signal transduction system"/>
    <property type="evidence" value="ECO:0007669"/>
    <property type="project" value="InterPro"/>
</dbReference>
<sequence>MEKDLEKYKKIFNEYHVLIVDDAVPMRNMIKFMLKKIGFNTLSEAENGSEAFGLLKKLTIDLVVADWNMPKLNGYQLLEKIRADESLKYLPVIIVSGEGDKEHIVSIIRAGASDYVLKPIPADIFLKKVIKYAIRSVAH</sequence>
<dbReference type="SMART" id="SM00448">
    <property type="entry name" value="REC"/>
    <property type="match status" value="1"/>
</dbReference>
<dbReference type="InterPro" id="IPR001789">
    <property type="entry name" value="Sig_transdc_resp-reg_receiver"/>
</dbReference>
<feature type="domain" description="Response regulatory" evidence="2">
    <location>
        <begin position="16"/>
        <end position="133"/>
    </location>
</feature>